<keyword evidence="1" id="KW-0547">Nucleotide-binding</keyword>
<dbReference type="PANTHER" id="PTHR10799">
    <property type="entry name" value="SNF2/RAD54 HELICASE FAMILY"/>
    <property type="match status" value="1"/>
</dbReference>
<dbReference type="Gene3D" id="3.40.50.300">
    <property type="entry name" value="P-loop containing nucleotide triphosphate hydrolases"/>
    <property type="match status" value="1"/>
</dbReference>
<dbReference type="SMART" id="SM00487">
    <property type="entry name" value="DEXDc"/>
    <property type="match status" value="1"/>
</dbReference>
<evidence type="ECO:0000256" key="3">
    <source>
        <dbReference type="ARBA" id="ARBA00022840"/>
    </source>
</evidence>
<dbReference type="Gene3D" id="3.40.50.10810">
    <property type="entry name" value="Tandem AAA-ATPase domain"/>
    <property type="match status" value="1"/>
</dbReference>
<evidence type="ECO:0000256" key="2">
    <source>
        <dbReference type="ARBA" id="ARBA00022801"/>
    </source>
</evidence>
<feature type="domain" description="Helicase C-terminal" evidence="5">
    <location>
        <begin position="686"/>
        <end position="843"/>
    </location>
</feature>
<feature type="compositionally biased region" description="Basic and acidic residues" evidence="4">
    <location>
        <begin position="946"/>
        <end position="974"/>
    </location>
</feature>
<dbReference type="InterPro" id="IPR049730">
    <property type="entry name" value="SNF2/RAD54-like_C"/>
</dbReference>
<organism evidence="6 7">
    <name type="scientific">Tetrapyrgos nigripes</name>
    <dbReference type="NCBI Taxonomy" id="182062"/>
    <lineage>
        <taxon>Eukaryota</taxon>
        <taxon>Fungi</taxon>
        <taxon>Dikarya</taxon>
        <taxon>Basidiomycota</taxon>
        <taxon>Agaricomycotina</taxon>
        <taxon>Agaricomycetes</taxon>
        <taxon>Agaricomycetidae</taxon>
        <taxon>Agaricales</taxon>
        <taxon>Marasmiineae</taxon>
        <taxon>Marasmiaceae</taxon>
        <taxon>Tetrapyrgos</taxon>
    </lineage>
</organism>
<protein>
    <recommendedName>
        <fullName evidence="5">Helicase C-terminal domain-containing protein</fullName>
    </recommendedName>
</protein>
<feature type="compositionally biased region" description="Low complexity" evidence="4">
    <location>
        <begin position="1355"/>
        <end position="1371"/>
    </location>
</feature>
<accession>A0A8H5BZ99</accession>
<dbReference type="Proteomes" id="UP000559256">
    <property type="component" value="Unassembled WGS sequence"/>
</dbReference>
<keyword evidence="2" id="KW-0378">Hydrolase</keyword>
<evidence type="ECO:0000259" key="5">
    <source>
        <dbReference type="PROSITE" id="PS51194"/>
    </source>
</evidence>
<dbReference type="GO" id="GO:0005524">
    <property type="term" value="F:ATP binding"/>
    <property type="evidence" value="ECO:0007669"/>
    <property type="project" value="InterPro"/>
</dbReference>
<feature type="compositionally biased region" description="Basic and acidic residues" evidence="4">
    <location>
        <begin position="1089"/>
        <end position="1111"/>
    </location>
</feature>
<evidence type="ECO:0000256" key="1">
    <source>
        <dbReference type="ARBA" id="ARBA00022741"/>
    </source>
</evidence>
<keyword evidence="3" id="KW-0067">ATP-binding</keyword>
<dbReference type="PROSITE" id="PS51194">
    <property type="entry name" value="HELICASE_CTER"/>
    <property type="match status" value="1"/>
</dbReference>
<dbReference type="GO" id="GO:0016787">
    <property type="term" value="F:hydrolase activity"/>
    <property type="evidence" value="ECO:0007669"/>
    <property type="project" value="UniProtKB-KW"/>
</dbReference>
<feature type="compositionally biased region" description="Acidic residues" evidence="4">
    <location>
        <begin position="1305"/>
        <end position="1314"/>
    </location>
</feature>
<keyword evidence="7" id="KW-1185">Reference proteome</keyword>
<feature type="compositionally biased region" description="Basic and acidic residues" evidence="4">
    <location>
        <begin position="1126"/>
        <end position="1142"/>
    </location>
</feature>
<dbReference type="SMART" id="SM00490">
    <property type="entry name" value="HELICc"/>
    <property type="match status" value="1"/>
</dbReference>
<feature type="compositionally biased region" description="Basic and acidic residues" evidence="4">
    <location>
        <begin position="981"/>
        <end position="1001"/>
    </location>
</feature>
<gene>
    <name evidence="6" type="ORF">D9758_018091</name>
</gene>
<proteinExistence type="predicted"/>
<feature type="compositionally biased region" description="Basic and acidic residues" evidence="4">
    <location>
        <begin position="1052"/>
        <end position="1074"/>
    </location>
</feature>
<reference evidence="6 7" key="1">
    <citation type="journal article" date="2020" name="ISME J.">
        <title>Uncovering the hidden diversity of litter-decomposition mechanisms in mushroom-forming fungi.</title>
        <authorList>
            <person name="Floudas D."/>
            <person name="Bentzer J."/>
            <person name="Ahren D."/>
            <person name="Johansson T."/>
            <person name="Persson P."/>
            <person name="Tunlid A."/>
        </authorList>
    </citation>
    <scope>NUCLEOTIDE SEQUENCE [LARGE SCALE GENOMIC DNA]</scope>
    <source>
        <strain evidence="6 7">CBS 291.85</strain>
    </source>
</reference>
<sequence>MLANQNLSQFPRSENYIARTHISIAEELFGEEAFEGGILLEPLCVLAGHLAQRSWDRLRRKHLADMKNFDELQKQAKSSFEALTSTSKTREVAKVIHAVSKWKELVKIYGTEENCKMAEDMMLELERILDAFGVKVRSHRVKNQVNRTQLSTLKKGQVSYIASQEDIEYLMTLYETYFGEDDDSGGDPLLLPAQLDVLSLAGKGDLGVGTEASMNIETLVRRLGYRKDELPHQFNVHLHQQGLNKWDNPDAFGDIATLMPFKLHWHQMVGIHAAFRGVLSETADASVSTGMLIADDVGLGKTALMMGFIATLNQAIIIQEKKEELPPFLKEKPFLKGKKVIPSAPHLLVVPGTLQDQVIKEVKRTFRPGSVDIFVYRSSRTGNPEFWGEGSDFRKSKQSPQNVLIITTHSSLCNEFTSAFRTKADKTQRPWELPKQFVRSLDKTIFGQEFLTVTVDEMHLFRNLGARYYSVLALMQKAYVKLGLTGTPLHTSPKASDILSLGRLLDIPYFVSEASFADSKDYERSIRQAKKLDDDGKSVAKLMKAYVKKMHDQFQGHIIRRTSQSVKWNGQKLLDLPPLKQYMCYLDLTEREKSILHSKAKEARSNASTANELAVWHTKSFYLEYRMLIAYAKDNREDPLPSPKSLKEWNPIRSTKMTVCAMLCRHYLKQDDVGDPQFKNGQPEFPIPPKLKPGETPKRTRKILIYSEFPSLTKLLLLVLKLYGVKALSIDGKDDYDVRSATVEKFKKGGEDDPRVLVFSVIGSEGLNLTEANIVILFDQAWSSQTEAQVIARALRQPQSKPVKAFHLLANDSTDILMTKVAEGKETMAGIFTNTKVDENKRLNKDMQEAEDVIRGGIGHFPKELQSDDESQQTSNPTDDEAQTKAEASQADNASKQTKAPKKLATVKHPDIQLLASQVVDNDKAKRKNAAQPSADLDPPTKKKKEKAERVDNVKERKEKADRSEPAAPGDEKARKKKRKEREARSADTDTNMKEKADRSEPAAPGGKKAKKKQKEMEARSATDTDTNMKEKADRSEPAAPGGKKAKKKKQKEMEARSASDIDTNMKEKVDHSEPAAPGGKKAKKRKQKEMEARSASDTDTNMKEKADRSEPAALGGKKAKKKKQKEMEARSSTDTDTDTRHANPGGDNVKAKKGKNKAEPSAPVEKEDDSTMSNPYFDESSQDVEMADITPETSTSPVRTSRNDGLDDDLDQLMYGTNSPRLPPSLSLSSSSATLDLDLAMYGDEPHQRPATPTTDKDLEELTTPLSNMKMDANKRRRTGSLSSNEDEDIKGKDSRQRRRIGNEGDDSSDDSSDDGRLVPSGRPAKKGPSYASSSAVPGNPTGNRPVYRLPTRAIGSIASAPSGSLSPPLDRFRIRPNQSKGSRKNR</sequence>
<evidence type="ECO:0000256" key="4">
    <source>
        <dbReference type="SAM" id="MobiDB-lite"/>
    </source>
</evidence>
<name>A0A8H5BZ99_9AGAR</name>
<dbReference type="InterPro" id="IPR014001">
    <property type="entry name" value="Helicase_ATP-bd"/>
</dbReference>
<dbReference type="OrthoDB" id="3270319at2759"/>
<dbReference type="InterPro" id="IPR001650">
    <property type="entry name" value="Helicase_C-like"/>
</dbReference>
<feature type="compositionally biased region" description="Polar residues" evidence="4">
    <location>
        <begin position="1332"/>
        <end position="1344"/>
    </location>
</feature>
<dbReference type="Pfam" id="PF00176">
    <property type="entry name" value="SNF2-rel_dom"/>
    <property type="match status" value="1"/>
</dbReference>
<feature type="compositionally biased region" description="Polar residues" evidence="4">
    <location>
        <begin position="886"/>
        <end position="898"/>
    </location>
</feature>
<dbReference type="EMBL" id="JAACJM010000318">
    <property type="protein sequence ID" value="KAF5331786.1"/>
    <property type="molecule type" value="Genomic_DNA"/>
</dbReference>
<dbReference type="Pfam" id="PF00271">
    <property type="entry name" value="Helicase_C"/>
    <property type="match status" value="1"/>
</dbReference>
<feature type="region of interest" description="Disordered" evidence="4">
    <location>
        <begin position="860"/>
        <end position="1388"/>
    </location>
</feature>
<dbReference type="InterPro" id="IPR000330">
    <property type="entry name" value="SNF2_N"/>
</dbReference>
<dbReference type="InterPro" id="IPR038718">
    <property type="entry name" value="SNF2-like_sf"/>
</dbReference>
<comment type="caution">
    <text evidence="6">The sequence shown here is derived from an EMBL/GenBank/DDBJ whole genome shotgun (WGS) entry which is preliminary data.</text>
</comment>
<feature type="compositionally biased region" description="Low complexity" evidence="4">
    <location>
        <begin position="1225"/>
        <end position="1241"/>
    </location>
</feature>
<dbReference type="CDD" id="cd18793">
    <property type="entry name" value="SF2_C_SNF"/>
    <property type="match status" value="1"/>
</dbReference>
<feature type="compositionally biased region" description="Polar residues" evidence="4">
    <location>
        <begin position="1192"/>
        <end position="1201"/>
    </location>
</feature>
<dbReference type="SUPFAM" id="SSF52540">
    <property type="entry name" value="P-loop containing nucleoside triphosphate hydrolases"/>
    <property type="match status" value="2"/>
</dbReference>
<dbReference type="InterPro" id="IPR027417">
    <property type="entry name" value="P-loop_NTPase"/>
</dbReference>
<evidence type="ECO:0000313" key="6">
    <source>
        <dbReference type="EMBL" id="KAF5331786.1"/>
    </source>
</evidence>
<feature type="compositionally biased region" description="Basic and acidic residues" evidence="4">
    <location>
        <begin position="1015"/>
        <end position="1037"/>
    </location>
</feature>
<evidence type="ECO:0000313" key="7">
    <source>
        <dbReference type="Proteomes" id="UP000559256"/>
    </source>
</evidence>